<keyword evidence="2" id="KW-1185">Reference proteome</keyword>
<proteinExistence type="predicted"/>
<organism evidence="1 2">
    <name type="scientific">Ochrobactrum teleogrylli</name>
    <dbReference type="NCBI Taxonomy" id="2479765"/>
    <lineage>
        <taxon>Bacteria</taxon>
        <taxon>Pseudomonadati</taxon>
        <taxon>Pseudomonadota</taxon>
        <taxon>Alphaproteobacteria</taxon>
        <taxon>Hyphomicrobiales</taxon>
        <taxon>Brucellaceae</taxon>
        <taxon>Brucella/Ochrobactrum group</taxon>
        <taxon>Ochrobactrum</taxon>
    </lineage>
</organism>
<dbReference type="EMBL" id="VEWL01000006">
    <property type="protein sequence ID" value="TNV15897.1"/>
    <property type="molecule type" value="Genomic_DNA"/>
</dbReference>
<name>A0ABY2Y5X4_9HYPH</name>
<evidence type="ECO:0000313" key="2">
    <source>
        <dbReference type="Proteomes" id="UP000312784"/>
    </source>
</evidence>
<dbReference type="Proteomes" id="UP000312784">
    <property type="component" value="Unassembled WGS sequence"/>
</dbReference>
<comment type="caution">
    <text evidence="1">The sequence shown here is derived from an EMBL/GenBank/DDBJ whole genome shotgun (WGS) entry which is preliminary data.</text>
</comment>
<sequence length="101" mass="11883">MHANGDNNLIGKAQSTFQDIHMAVCHRVEGARIDRDCHFFQLAFSDRIFNKNQNDKKIETKKPIERDVNDDFTASSQPIYQNRRKFGATFSFLKRMYVERI</sequence>
<accession>A0ABY2Y5X4</accession>
<gene>
    <name evidence="1" type="ORF">FIC94_11495</name>
</gene>
<evidence type="ECO:0000313" key="1">
    <source>
        <dbReference type="EMBL" id="TNV15897.1"/>
    </source>
</evidence>
<protein>
    <submittedName>
        <fullName evidence="1">Uncharacterized protein</fullName>
    </submittedName>
</protein>
<reference evidence="1 2" key="1">
    <citation type="submission" date="2019-06" db="EMBL/GenBank/DDBJ databases">
        <title>Ochrobactrum cricket sp.nov., isolated from the insect Teleogryllus occipitalis living in deserted cropland.</title>
        <authorList>
            <person name="Hu M."/>
        </authorList>
    </citation>
    <scope>NUCLEOTIDE SEQUENCE [LARGE SCALE GENOMIC DNA]</scope>
    <source>
        <strain evidence="1 2">LCB8</strain>
    </source>
</reference>